<gene>
    <name evidence="1" type="ORF">PCOR1329_LOCUS28149</name>
</gene>
<evidence type="ECO:0000313" key="2">
    <source>
        <dbReference type="Proteomes" id="UP001189429"/>
    </source>
</evidence>
<protein>
    <recommendedName>
        <fullName evidence="3">Cupin 2 conserved barrel domain-containing protein</fullName>
    </recommendedName>
</protein>
<evidence type="ECO:0008006" key="3">
    <source>
        <dbReference type="Google" id="ProtNLM"/>
    </source>
</evidence>
<organism evidence="1 2">
    <name type="scientific">Prorocentrum cordatum</name>
    <dbReference type="NCBI Taxonomy" id="2364126"/>
    <lineage>
        <taxon>Eukaryota</taxon>
        <taxon>Sar</taxon>
        <taxon>Alveolata</taxon>
        <taxon>Dinophyceae</taxon>
        <taxon>Prorocentrales</taxon>
        <taxon>Prorocentraceae</taxon>
        <taxon>Prorocentrum</taxon>
    </lineage>
</organism>
<evidence type="ECO:0000313" key="1">
    <source>
        <dbReference type="EMBL" id="CAK0829115.1"/>
    </source>
</evidence>
<accession>A0ABN9SCR4</accession>
<reference evidence="1" key="1">
    <citation type="submission" date="2023-10" db="EMBL/GenBank/DDBJ databases">
        <authorList>
            <person name="Chen Y."/>
            <person name="Shah S."/>
            <person name="Dougan E. K."/>
            <person name="Thang M."/>
            <person name="Chan C."/>
        </authorList>
    </citation>
    <scope>NUCLEOTIDE SEQUENCE [LARGE SCALE GENOMIC DNA]</scope>
</reference>
<comment type="caution">
    <text evidence="1">The sequence shown here is derived from an EMBL/GenBank/DDBJ whole genome shotgun (WGS) entry which is preliminary data.</text>
</comment>
<dbReference type="SUPFAM" id="SSF51182">
    <property type="entry name" value="RmlC-like cupins"/>
    <property type="match status" value="1"/>
</dbReference>
<proteinExistence type="predicted"/>
<sequence>MIVLNGEGAEMSETNNNALDLMYIMASGEDGQVELEIRGDDAPRRLTRGDEALIPAGREYSLRNCGRDEDNPARLIAVVPRGST</sequence>
<dbReference type="InterPro" id="IPR011051">
    <property type="entry name" value="RmlC_Cupin_sf"/>
</dbReference>
<keyword evidence="2" id="KW-1185">Reference proteome</keyword>
<dbReference type="InterPro" id="IPR014710">
    <property type="entry name" value="RmlC-like_jellyroll"/>
</dbReference>
<dbReference type="Gene3D" id="2.60.120.10">
    <property type="entry name" value="Jelly Rolls"/>
    <property type="match status" value="1"/>
</dbReference>
<dbReference type="EMBL" id="CAUYUJ010010335">
    <property type="protein sequence ID" value="CAK0829115.1"/>
    <property type="molecule type" value="Genomic_DNA"/>
</dbReference>
<name>A0ABN9SCR4_9DINO</name>
<dbReference type="Proteomes" id="UP001189429">
    <property type="component" value="Unassembled WGS sequence"/>
</dbReference>